<comment type="caution">
    <text evidence="1">The sequence shown here is derived from an EMBL/GenBank/DDBJ whole genome shotgun (WGS) entry which is preliminary data.</text>
</comment>
<accession>A0ACC0IYB6</accession>
<evidence type="ECO:0000313" key="2">
    <source>
        <dbReference type="Proteomes" id="UP001060215"/>
    </source>
</evidence>
<sequence length="169" mass="19340">MKKPTSCEQRTQIERVGSPSSDYCCAMPMPPSPLHEFIAIDGSAYFFTVIYSSHIHLPYSFPPPFFYFLFPVFFNLFCLWVFFNLGPVMSDGDWVMVRRPGMKDLWELSLVKDEASRPLEVRFGGPAKHYWTNALPNTTGLMLSPLEMADSMLSSLEGEGVQIKQWRNP</sequence>
<gene>
    <name evidence="1" type="ORF">LOK49_LG01G00989</name>
</gene>
<evidence type="ECO:0000313" key="1">
    <source>
        <dbReference type="EMBL" id="KAI8030211.1"/>
    </source>
</evidence>
<dbReference type="Proteomes" id="UP001060215">
    <property type="component" value="Chromosome 1"/>
</dbReference>
<dbReference type="EMBL" id="CM045758">
    <property type="protein sequence ID" value="KAI8030211.1"/>
    <property type="molecule type" value="Genomic_DNA"/>
</dbReference>
<protein>
    <submittedName>
        <fullName evidence="1">Uncharacterized protein</fullName>
    </submittedName>
</protein>
<proteinExistence type="predicted"/>
<reference evidence="1 2" key="1">
    <citation type="journal article" date="2022" name="Plant J.">
        <title>Chromosome-level genome of Camellia lanceoleosa provides a valuable resource for understanding genome evolution and self-incompatibility.</title>
        <authorList>
            <person name="Gong W."/>
            <person name="Xiao S."/>
            <person name="Wang L."/>
            <person name="Liao Z."/>
            <person name="Chang Y."/>
            <person name="Mo W."/>
            <person name="Hu G."/>
            <person name="Li W."/>
            <person name="Zhao G."/>
            <person name="Zhu H."/>
            <person name="Hu X."/>
            <person name="Ji K."/>
            <person name="Xiang X."/>
            <person name="Song Q."/>
            <person name="Yuan D."/>
            <person name="Jin S."/>
            <person name="Zhang L."/>
        </authorList>
    </citation>
    <scope>NUCLEOTIDE SEQUENCE [LARGE SCALE GENOMIC DNA]</scope>
    <source>
        <strain evidence="1">SQ_2022a</strain>
    </source>
</reference>
<organism evidence="1 2">
    <name type="scientific">Camellia lanceoleosa</name>
    <dbReference type="NCBI Taxonomy" id="1840588"/>
    <lineage>
        <taxon>Eukaryota</taxon>
        <taxon>Viridiplantae</taxon>
        <taxon>Streptophyta</taxon>
        <taxon>Embryophyta</taxon>
        <taxon>Tracheophyta</taxon>
        <taxon>Spermatophyta</taxon>
        <taxon>Magnoliopsida</taxon>
        <taxon>eudicotyledons</taxon>
        <taxon>Gunneridae</taxon>
        <taxon>Pentapetalae</taxon>
        <taxon>asterids</taxon>
        <taxon>Ericales</taxon>
        <taxon>Theaceae</taxon>
        <taxon>Camellia</taxon>
    </lineage>
</organism>
<name>A0ACC0IYB6_9ERIC</name>
<keyword evidence="2" id="KW-1185">Reference proteome</keyword>